<dbReference type="OrthoDB" id="625265at2759"/>
<feature type="chain" id="PRO_5040257823" evidence="2">
    <location>
        <begin position="25"/>
        <end position="118"/>
    </location>
</feature>
<organism evidence="3 4">
    <name type="scientific">Protea cynaroides</name>
    <dbReference type="NCBI Taxonomy" id="273540"/>
    <lineage>
        <taxon>Eukaryota</taxon>
        <taxon>Viridiplantae</taxon>
        <taxon>Streptophyta</taxon>
        <taxon>Embryophyta</taxon>
        <taxon>Tracheophyta</taxon>
        <taxon>Spermatophyta</taxon>
        <taxon>Magnoliopsida</taxon>
        <taxon>Proteales</taxon>
        <taxon>Proteaceae</taxon>
        <taxon>Protea</taxon>
    </lineage>
</organism>
<protein>
    <submittedName>
        <fullName evidence="3">Uncharacterized protein</fullName>
    </submittedName>
</protein>
<reference evidence="3" key="1">
    <citation type="journal article" date="2023" name="Plant J.">
        <title>The genome of the king protea, Protea cynaroides.</title>
        <authorList>
            <person name="Chang J."/>
            <person name="Duong T.A."/>
            <person name="Schoeman C."/>
            <person name="Ma X."/>
            <person name="Roodt D."/>
            <person name="Barker N."/>
            <person name="Li Z."/>
            <person name="Van de Peer Y."/>
            <person name="Mizrachi E."/>
        </authorList>
    </citation>
    <scope>NUCLEOTIDE SEQUENCE</scope>
    <source>
        <tissue evidence="3">Young leaves</tissue>
    </source>
</reference>
<comment type="caution">
    <text evidence="3">The sequence shown here is derived from an EMBL/GenBank/DDBJ whole genome shotgun (WGS) entry which is preliminary data.</text>
</comment>
<gene>
    <name evidence="3" type="ORF">NE237_022457</name>
</gene>
<evidence type="ECO:0000313" key="3">
    <source>
        <dbReference type="EMBL" id="KAJ4962518.1"/>
    </source>
</evidence>
<dbReference type="InterPro" id="IPR003854">
    <property type="entry name" value="GASA"/>
</dbReference>
<sequence length="118" mass="12992">MMSPTKRLLLSLVVVFLLVLQAFADAHASVDNGVNSLTSMNEGEDGTALYKKYHHPKINCHFACSRRCRKSSRKNVCSRACGTCCMRCNCVPPGPYGNKSVCPCYASLRTHGHKLKCP</sequence>
<keyword evidence="2" id="KW-0732">Signal</keyword>
<dbReference type="PANTHER" id="PTHR23201">
    <property type="entry name" value="EXTENSIN, PROLINE-RICH PROTEIN"/>
    <property type="match status" value="1"/>
</dbReference>
<dbReference type="PANTHER" id="PTHR23201:SF20">
    <property type="entry name" value="GIBBERELLIN-REGULATED PROTEIN 9-LIKE"/>
    <property type="match status" value="1"/>
</dbReference>
<evidence type="ECO:0000256" key="1">
    <source>
        <dbReference type="ARBA" id="ARBA00010582"/>
    </source>
</evidence>
<dbReference type="AlphaFoldDB" id="A0A9Q0HAF4"/>
<accession>A0A9Q0HAF4</accession>
<evidence type="ECO:0000313" key="4">
    <source>
        <dbReference type="Proteomes" id="UP001141806"/>
    </source>
</evidence>
<dbReference type="EMBL" id="JAMYWD010000008">
    <property type="protein sequence ID" value="KAJ4962518.1"/>
    <property type="molecule type" value="Genomic_DNA"/>
</dbReference>
<name>A0A9Q0HAF4_9MAGN</name>
<feature type="signal peptide" evidence="2">
    <location>
        <begin position="1"/>
        <end position="24"/>
    </location>
</feature>
<proteinExistence type="inferred from homology"/>
<dbReference type="Pfam" id="PF02704">
    <property type="entry name" value="GASA"/>
    <property type="match status" value="1"/>
</dbReference>
<evidence type="ECO:0000256" key="2">
    <source>
        <dbReference type="SAM" id="SignalP"/>
    </source>
</evidence>
<keyword evidence="4" id="KW-1185">Reference proteome</keyword>
<comment type="similarity">
    <text evidence="1">Belongs to the GASA family.</text>
</comment>
<dbReference type="Proteomes" id="UP001141806">
    <property type="component" value="Unassembled WGS sequence"/>
</dbReference>